<keyword evidence="12" id="KW-1185">Reference proteome</keyword>
<dbReference type="GO" id="GO:0055085">
    <property type="term" value="P:transmembrane transport"/>
    <property type="evidence" value="ECO:0007669"/>
    <property type="project" value="InterPro"/>
</dbReference>
<keyword evidence="3" id="KW-0813">Transport</keyword>
<evidence type="ECO:0000313" key="12">
    <source>
        <dbReference type="Proteomes" id="UP000294555"/>
    </source>
</evidence>
<dbReference type="InterPro" id="IPR035906">
    <property type="entry name" value="MetI-like_sf"/>
</dbReference>
<accession>A0A4R1NF13</accession>
<dbReference type="CDD" id="cd06261">
    <property type="entry name" value="TM_PBP2"/>
    <property type="match status" value="1"/>
</dbReference>
<feature type="domain" description="ABC transmembrane type-1" evidence="10">
    <location>
        <begin position="74"/>
        <end position="280"/>
    </location>
</feature>
<evidence type="ECO:0000313" key="11">
    <source>
        <dbReference type="EMBL" id="TCL06215.1"/>
    </source>
</evidence>
<dbReference type="SUPFAM" id="SSF161098">
    <property type="entry name" value="MetI-like"/>
    <property type="match status" value="1"/>
</dbReference>
<evidence type="ECO:0000256" key="7">
    <source>
        <dbReference type="ARBA" id="ARBA00022989"/>
    </source>
</evidence>
<comment type="subcellular location">
    <subcellularLocation>
        <location evidence="1">Cell inner membrane</location>
        <topology evidence="1">Multi-pass membrane protein</topology>
    </subcellularLocation>
</comment>
<evidence type="ECO:0000256" key="8">
    <source>
        <dbReference type="ARBA" id="ARBA00023136"/>
    </source>
</evidence>
<dbReference type="Gene3D" id="1.10.3720.10">
    <property type="entry name" value="MetI-like"/>
    <property type="match status" value="1"/>
</dbReference>
<dbReference type="PANTHER" id="PTHR42929">
    <property type="entry name" value="INNER MEMBRANE ABC TRANSPORTER PERMEASE PROTEIN YDCU-RELATED-RELATED"/>
    <property type="match status" value="1"/>
</dbReference>
<keyword evidence="6 9" id="KW-0812">Transmembrane</keyword>
<protein>
    <submittedName>
        <fullName evidence="11">Putative spermidine/putrescine transport system permease protein</fullName>
    </submittedName>
</protein>
<dbReference type="InterPro" id="IPR000515">
    <property type="entry name" value="MetI-like"/>
</dbReference>
<dbReference type="PANTHER" id="PTHR42929:SF5">
    <property type="entry name" value="ABC TRANSPORTER PERMEASE PROTEIN"/>
    <property type="match status" value="1"/>
</dbReference>
<comment type="similarity">
    <text evidence="2">Belongs to the binding-protein-dependent transport system permease family. CysTW subfamily.</text>
</comment>
<feature type="transmembrane region" description="Helical" evidence="9">
    <location>
        <begin position="259"/>
        <end position="280"/>
    </location>
</feature>
<reference evidence="11 12" key="1">
    <citation type="submission" date="2019-02" db="EMBL/GenBank/DDBJ databases">
        <title>Investigation of anaerobic lignin degradation for improved lignocellulosic biofuels.</title>
        <authorList>
            <person name="Deangelis K."/>
        </authorList>
    </citation>
    <scope>NUCLEOTIDE SEQUENCE [LARGE SCALE GENOMIC DNA]</scope>
    <source>
        <strain evidence="11 12">159R</strain>
    </source>
</reference>
<keyword evidence="7 9" id="KW-1133">Transmembrane helix</keyword>
<evidence type="ECO:0000256" key="1">
    <source>
        <dbReference type="ARBA" id="ARBA00004429"/>
    </source>
</evidence>
<keyword evidence="4" id="KW-1003">Cell membrane</keyword>
<dbReference type="GO" id="GO:0005886">
    <property type="term" value="C:plasma membrane"/>
    <property type="evidence" value="ECO:0007669"/>
    <property type="project" value="UniProtKB-SubCell"/>
</dbReference>
<organism evidence="11 12">
    <name type="scientific">Sodalis ligni</name>
    <dbReference type="NCBI Taxonomy" id="2697027"/>
    <lineage>
        <taxon>Bacteria</taxon>
        <taxon>Pseudomonadati</taxon>
        <taxon>Pseudomonadota</taxon>
        <taxon>Gammaproteobacteria</taxon>
        <taxon>Enterobacterales</taxon>
        <taxon>Bruguierivoracaceae</taxon>
        <taxon>Sodalis</taxon>
    </lineage>
</organism>
<dbReference type="Proteomes" id="UP000294555">
    <property type="component" value="Unassembled WGS sequence"/>
</dbReference>
<sequence>MAEVNTAAAPASRKRLTAPDLQWLALTVVVLFMLATFIAPLLQVLFLGVTDDGGNFTFAPLKELFQNGSLRHVILQTAFTAAEVSLCCLIIGYPAAYYLSQLKGKMATLTGVAILFPFLTSSLVRTFVFMVILGRTGLLNSLLKALDIPGTPFKLLFNQTGVVIGMTYVLLPYMLLSLIGTMRKIDPVLLNAARSLGAGPATIFLTVYLPLSLPGVAAGTIITTILGFGYFVTPALMGGPSETMIAQLVEQRIVVMYDMHGAAALSLIMLAIVLAVYAIAARWLGLSRMMRPHG</sequence>
<evidence type="ECO:0000256" key="2">
    <source>
        <dbReference type="ARBA" id="ARBA00007069"/>
    </source>
</evidence>
<evidence type="ECO:0000256" key="3">
    <source>
        <dbReference type="ARBA" id="ARBA00022448"/>
    </source>
</evidence>
<dbReference type="OrthoDB" id="9807047at2"/>
<evidence type="ECO:0000256" key="9">
    <source>
        <dbReference type="SAM" id="Phobius"/>
    </source>
</evidence>
<feature type="transmembrane region" description="Helical" evidence="9">
    <location>
        <begin position="23"/>
        <end position="46"/>
    </location>
</feature>
<dbReference type="EMBL" id="SJOI01000001">
    <property type="protein sequence ID" value="TCL06215.1"/>
    <property type="molecule type" value="Genomic_DNA"/>
</dbReference>
<keyword evidence="8 9" id="KW-0472">Membrane</keyword>
<feature type="transmembrane region" description="Helical" evidence="9">
    <location>
        <begin position="73"/>
        <end position="99"/>
    </location>
</feature>
<dbReference type="AlphaFoldDB" id="A0A4R1NF13"/>
<dbReference type="RefSeq" id="WP_132925440.1">
    <property type="nucleotide sequence ID" value="NZ_SJOI01000001.1"/>
</dbReference>
<evidence type="ECO:0000256" key="4">
    <source>
        <dbReference type="ARBA" id="ARBA00022475"/>
    </source>
</evidence>
<evidence type="ECO:0000256" key="6">
    <source>
        <dbReference type="ARBA" id="ARBA00022692"/>
    </source>
</evidence>
<feature type="transmembrane region" description="Helical" evidence="9">
    <location>
        <begin position="155"/>
        <end position="176"/>
    </location>
</feature>
<gene>
    <name evidence="11" type="ORF">EZJ58_4450</name>
</gene>
<keyword evidence="5" id="KW-0997">Cell inner membrane</keyword>
<dbReference type="PROSITE" id="PS50928">
    <property type="entry name" value="ABC_TM1"/>
    <property type="match status" value="1"/>
</dbReference>
<feature type="transmembrane region" description="Helical" evidence="9">
    <location>
        <begin position="111"/>
        <end position="135"/>
    </location>
</feature>
<evidence type="ECO:0000259" key="10">
    <source>
        <dbReference type="PROSITE" id="PS50928"/>
    </source>
</evidence>
<proteinExistence type="inferred from homology"/>
<name>A0A4R1NF13_9GAMM</name>
<evidence type="ECO:0000256" key="5">
    <source>
        <dbReference type="ARBA" id="ARBA00022519"/>
    </source>
</evidence>
<comment type="caution">
    <text evidence="11">The sequence shown here is derived from an EMBL/GenBank/DDBJ whole genome shotgun (WGS) entry which is preliminary data.</text>
</comment>